<dbReference type="AlphaFoldDB" id="A0AAU9QG91"/>
<proteinExistence type="predicted"/>
<evidence type="ECO:0000313" key="1">
    <source>
        <dbReference type="EMBL" id="CAH1567216.1"/>
    </source>
</evidence>
<evidence type="ECO:0000313" key="2">
    <source>
        <dbReference type="Proteomes" id="UP001295462"/>
    </source>
</evidence>
<gene>
    <name evidence="1" type="ORF">THF1A12_10567</name>
</gene>
<evidence type="ECO:0008006" key="3">
    <source>
        <dbReference type="Google" id="ProtNLM"/>
    </source>
</evidence>
<reference evidence="1" key="1">
    <citation type="submission" date="2022-01" db="EMBL/GenBank/DDBJ databases">
        <authorList>
            <person name="Lagorce A."/>
        </authorList>
    </citation>
    <scope>NUCLEOTIDE SEQUENCE</scope>
    <source>
        <strain evidence="1">Th15_F1_A12</strain>
    </source>
</reference>
<accession>A0AAU9QG91</accession>
<sequence length="43" mass="4809">MVDGCSLNKGDDHNDDVEVLVPVAKTCGRITHAHRCEGRRDCW</sequence>
<protein>
    <recommendedName>
        <fullName evidence="3">Transposase</fullName>
    </recommendedName>
</protein>
<organism evidence="1 2">
    <name type="scientific">Vibrio jasicida</name>
    <dbReference type="NCBI Taxonomy" id="766224"/>
    <lineage>
        <taxon>Bacteria</taxon>
        <taxon>Pseudomonadati</taxon>
        <taxon>Pseudomonadota</taxon>
        <taxon>Gammaproteobacteria</taxon>
        <taxon>Vibrionales</taxon>
        <taxon>Vibrionaceae</taxon>
        <taxon>Vibrio</taxon>
    </lineage>
</organism>
<name>A0AAU9QG91_9VIBR</name>
<dbReference type="EMBL" id="CAKMUD010000001">
    <property type="protein sequence ID" value="CAH1567216.1"/>
    <property type="molecule type" value="Genomic_DNA"/>
</dbReference>
<dbReference type="Proteomes" id="UP001295462">
    <property type="component" value="Unassembled WGS sequence"/>
</dbReference>
<comment type="caution">
    <text evidence="1">The sequence shown here is derived from an EMBL/GenBank/DDBJ whole genome shotgun (WGS) entry which is preliminary data.</text>
</comment>